<dbReference type="EMBL" id="RCHR01000001">
    <property type="protein sequence ID" value="RLL48453.1"/>
    <property type="molecule type" value="Genomic_DNA"/>
</dbReference>
<keyword evidence="1" id="KW-0812">Transmembrane</keyword>
<reference evidence="2 3" key="1">
    <citation type="submission" date="2018-10" db="EMBL/GenBank/DDBJ databases">
        <title>Oceanobacillus sp. YLB-02 draft genome.</title>
        <authorList>
            <person name="Yu L."/>
        </authorList>
    </citation>
    <scope>NUCLEOTIDE SEQUENCE [LARGE SCALE GENOMIC DNA]</scope>
    <source>
        <strain evidence="2 3">YLB-02</strain>
    </source>
</reference>
<name>A0A498DAS7_9BACI</name>
<evidence type="ECO:0000256" key="1">
    <source>
        <dbReference type="SAM" id="Phobius"/>
    </source>
</evidence>
<dbReference type="Proteomes" id="UP000270219">
    <property type="component" value="Unassembled WGS sequence"/>
</dbReference>
<dbReference type="AlphaFoldDB" id="A0A498DAS7"/>
<keyword evidence="3" id="KW-1185">Reference proteome</keyword>
<proteinExistence type="predicted"/>
<sequence>MKNNYIIYNIVVHTVNWFLLGFIGFLAFFLVINISPGPNYDGVKFVYIVTLVLIWSVNYWYQYYKNRKWILPIAGTILFVVIAFLLLGVVVPFLIEIIYF</sequence>
<accession>A0A498DAS7</accession>
<feature type="transmembrane region" description="Helical" evidence="1">
    <location>
        <begin position="6"/>
        <end position="33"/>
    </location>
</feature>
<gene>
    <name evidence="2" type="ORF">D8M04_04110</name>
</gene>
<protein>
    <submittedName>
        <fullName evidence="2">Uncharacterized protein</fullName>
    </submittedName>
</protein>
<keyword evidence="1" id="KW-1133">Transmembrane helix</keyword>
<comment type="caution">
    <text evidence="2">The sequence shown here is derived from an EMBL/GenBank/DDBJ whole genome shotgun (WGS) entry which is preliminary data.</text>
</comment>
<evidence type="ECO:0000313" key="3">
    <source>
        <dbReference type="Proteomes" id="UP000270219"/>
    </source>
</evidence>
<dbReference type="OrthoDB" id="2721169at2"/>
<organism evidence="2 3">
    <name type="scientific">Oceanobacillus piezotolerans</name>
    <dbReference type="NCBI Taxonomy" id="2448030"/>
    <lineage>
        <taxon>Bacteria</taxon>
        <taxon>Bacillati</taxon>
        <taxon>Bacillota</taxon>
        <taxon>Bacilli</taxon>
        <taxon>Bacillales</taxon>
        <taxon>Bacillaceae</taxon>
        <taxon>Oceanobacillus</taxon>
    </lineage>
</organism>
<evidence type="ECO:0000313" key="2">
    <source>
        <dbReference type="EMBL" id="RLL48453.1"/>
    </source>
</evidence>
<feature type="transmembrane region" description="Helical" evidence="1">
    <location>
        <begin position="45"/>
        <end position="63"/>
    </location>
</feature>
<dbReference type="RefSeq" id="WP_121521607.1">
    <property type="nucleotide sequence ID" value="NZ_RCHR01000001.1"/>
</dbReference>
<feature type="transmembrane region" description="Helical" evidence="1">
    <location>
        <begin position="69"/>
        <end position="95"/>
    </location>
</feature>
<keyword evidence="1" id="KW-0472">Membrane</keyword>